<accession>A0A0P6K0L7</accession>
<organism evidence="2">
    <name type="scientific">Aedes aegypti</name>
    <name type="common">Yellowfever mosquito</name>
    <name type="synonym">Culex aegypti</name>
    <dbReference type="NCBI Taxonomy" id="7159"/>
    <lineage>
        <taxon>Eukaryota</taxon>
        <taxon>Metazoa</taxon>
        <taxon>Ecdysozoa</taxon>
        <taxon>Arthropoda</taxon>
        <taxon>Hexapoda</taxon>
        <taxon>Insecta</taxon>
        <taxon>Pterygota</taxon>
        <taxon>Neoptera</taxon>
        <taxon>Endopterygota</taxon>
        <taxon>Diptera</taxon>
        <taxon>Nematocera</taxon>
        <taxon>Culicoidea</taxon>
        <taxon>Culicidae</taxon>
        <taxon>Culicinae</taxon>
        <taxon>Aedini</taxon>
        <taxon>Aedes</taxon>
        <taxon>Stegomyia</taxon>
    </lineage>
</organism>
<evidence type="ECO:0000256" key="1">
    <source>
        <dbReference type="SAM" id="Phobius"/>
    </source>
</evidence>
<sequence length="67" mass="7524">LSCDRYADILCPGKSKKFFQRTTTLSLVLMNSCALTATAIWAPSTYRHLCQFVFLGLGISINMLMNF</sequence>
<evidence type="ECO:0000313" key="2">
    <source>
        <dbReference type="EMBL" id="JAN94744.1"/>
    </source>
</evidence>
<name>A0A0P6K0L7_AEDAE</name>
<reference evidence="2" key="1">
    <citation type="journal article" date="2016" name="PLoS ONE">
        <title>A Deep Insight into the Sialome of Male and Female Aedes aegypti Mosquitoes.</title>
        <authorList>
            <person name="Ribeiro J.M."/>
            <person name="Martin-Martin I."/>
            <person name="Arca B."/>
            <person name="Calvo E."/>
        </authorList>
    </citation>
    <scope>NUCLEOTIDE SEQUENCE</scope>
    <source>
        <strain evidence="2">Liverpool</strain>
        <tissue evidence="2">Salivary glands</tissue>
    </source>
</reference>
<feature type="non-terminal residue" evidence="2">
    <location>
        <position position="1"/>
    </location>
</feature>
<feature type="transmembrane region" description="Helical" evidence="1">
    <location>
        <begin position="24"/>
        <end position="42"/>
    </location>
</feature>
<proteinExistence type="evidence at transcript level"/>
<keyword evidence="1" id="KW-0472">Membrane</keyword>
<dbReference type="EMBL" id="GDUN01001175">
    <property type="protein sequence ID" value="JAN94744.1"/>
    <property type="molecule type" value="mRNA"/>
</dbReference>
<protein>
    <submittedName>
        <fullName evidence="2">Uncharacterized protein</fullName>
    </submittedName>
</protein>
<keyword evidence="1" id="KW-1133">Transmembrane helix</keyword>
<dbReference type="AlphaFoldDB" id="A0A0P6K0L7"/>
<keyword evidence="1" id="KW-0812">Transmembrane</keyword>